<dbReference type="AlphaFoldDB" id="A0A9W9PBL1"/>
<reference evidence="13" key="1">
    <citation type="submission" date="2022-11" db="EMBL/GenBank/DDBJ databases">
        <authorList>
            <person name="Petersen C."/>
        </authorList>
    </citation>
    <scope>NUCLEOTIDE SEQUENCE</scope>
    <source>
        <strain evidence="13">IBT 23319</strain>
    </source>
</reference>
<dbReference type="Gene3D" id="3.40.50.40">
    <property type="match status" value="1"/>
</dbReference>
<sequence length="351" mass="37787">MFKNIAFILLLAQAHLTTSTPASHTISSPCKKVTHGNEHLPNITIYGTGGTIASKAGTNTQTTNYKVGVTIDSLVEAVPELCDISNITGLKMSNVDSGSINSTILLDLARQVNTDMASPTYHGSVVTHGTDTLEETAFFLELTLNSEKPVVVTGAMRPSTVMSADGPLNLYQAVKLAGSDEAHGRGVLVVLNNRIGSAYTTIKSNANAVDAFYATEQGQLGFFINQVPKFYSTPSTPRNKPHFEIGDAKSLPQFDILYGYQDTNPFIIEASAQSGAKEIIFAGVGAGGWSEAGLEVAQKVFHEIEIPIVFSRRTEEGFAGSDSMYSFQMMSGFLNPQKARIMLRLLFCDDI</sequence>
<dbReference type="Pfam" id="PF00710">
    <property type="entry name" value="Asparaginase"/>
    <property type="match status" value="1"/>
</dbReference>
<feature type="chain" id="PRO_5040914840" description="asparaginase" evidence="10">
    <location>
        <begin position="20"/>
        <end position="351"/>
    </location>
</feature>
<comment type="caution">
    <text evidence="13">The sequence shown here is derived from an EMBL/GenBank/DDBJ whole genome shotgun (WGS) entry which is preliminary data.</text>
</comment>
<feature type="binding site" evidence="6">
    <location>
        <position position="97"/>
    </location>
    <ligand>
        <name>substrate</name>
    </ligand>
</feature>
<keyword evidence="10" id="KW-0732">Signal</keyword>
<dbReference type="InterPro" id="IPR020827">
    <property type="entry name" value="Asparaginase/glutaminase_AS1"/>
</dbReference>
<evidence type="ECO:0000256" key="10">
    <source>
        <dbReference type="SAM" id="SignalP"/>
    </source>
</evidence>
<dbReference type="PROSITE" id="PS00917">
    <property type="entry name" value="ASN_GLN_ASE_2"/>
    <property type="match status" value="1"/>
</dbReference>
<evidence type="ECO:0000313" key="13">
    <source>
        <dbReference type="EMBL" id="KAJ5241475.1"/>
    </source>
</evidence>
<dbReference type="Pfam" id="PF17763">
    <property type="entry name" value="Asparaginase_C"/>
    <property type="match status" value="1"/>
</dbReference>
<dbReference type="PROSITE" id="PS00144">
    <property type="entry name" value="ASN_GLN_ASE_1"/>
    <property type="match status" value="1"/>
</dbReference>
<dbReference type="SUPFAM" id="SSF53774">
    <property type="entry name" value="Glutaminase/Asparaginase"/>
    <property type="match status" value="1"/>
</dbReference>
<evidence type="ECO:0000256" key="1">
    <source>
        <dbReference type="ARBA" id="ARBA00010518"/>
    </source>
</evidence>
<feature type="active site" evidence="8">
    <location>
        <position position="130"/>
    </location>
</feature>
<protein>
    <recommendedName>
        <fullName evidence="2">asparaginase</fullName>
        <ecNumber evidence="2">3.5.1.1</ecNumber>
    </recommendedName>
</protein>
<evidence type="ECO:0000259" key="12">
    <source>
        <dbReference type="Pfam" id="PF17763"/>
    </source>
</evidence>
<dbReference type="FunFam" id="3.40.50.1170:FF:000001">
    <property type="entry name" value="L-asparaginase 2"/>
    <property type="match status" value="1"/>
</dbReference>
<dbReference type="PIRSF" id="PIRSF001220">
    <property type="entry name" value="L-ASNase_gatD"/>
    <property type="match status" value="1"/>
</dbReference>
<gene>
    <name evidence="13" type="ORF">N7469_003066</name>
</gene>
<evidence type="ECO:0000259" key="11">
    <source>
        <dbReference type="Pfam" id="PF00710"/>
    </source>
</evidence>
<dbReference type="Gene3D" id="3.40.50.1170">
    <property type="entry name" value="L-asparaginase, N-terminal domain"/>
    <property type="match status" value="1"/>
</dbReference>
<dbReference type="SFLD" id="SFLDS00057">
    <property type="entry name" value="Glutaminase/Asparaginase"/>
    <property type="match status" value="1"/>
</dbReference>
<comment type="catalytic activity">
    <reaction evidence="4">
        <text>L-asparagine + H2O = L-aspartate + NH4(+)</text>
        <dbReference type="Rhea" id="RHEA:21016"/>
        <dbReference type="ChEBI" id="CHEBI:15377"/>
        <dbReference type="ChEBI" id="CHEBI:28938"/>
        <dbReference type="ChEBI" id="CHEBI:29991"/>
        <dbReference type="ChEBI" id="CHEBI:58048"/>
        <dbReference type="EC" id="3.5.1.1"/>
    </reaction>
</comment>
<dbReference type="InterPro" id="IPR027474">
    <property type="entry name" value="L-asparaginase_N"/>
</dbReference>
<dbReference type="PANTHER" id="PTHR11707">
    <property type="entry name" value="L-ASPARAGINASE"/>
    <property type="match status" value="1"/>
</dbReference>
<evidence type="ECO:0000256" key="5">
    <source>
        <dbReference type="PIRSR" id="PIRSR001220-1"/>
    </source>
</evidence>
<accession>A0A9W9PBL1</accession>
<reference evidence="13" key="2">
    <citation type="journal article" date="2023" name="IMA Fungus">
        <title>Comparative genomic study of the Penicillium genus elucidates a diverse pangenome and 15 lateral gene transfer events.</title>
        <authorList>
            <person name="Petersen C."/>
            <person name="Sorensen T."/>
            <person name="Nielsen M.R."/>
            <person name="Sondergaard T.E."/>
            <person name="Sorensen J.L."/>
            <person name="Fitzpatrick D.A."/>
            <person name="Frisvad J.C."/>
            <person name="Nielsen K.L."/>
        </authorList>
    </citation>
    <scope>NUCLEOTIDE SEQUENCE</scope>
    <source>
        <strain evidence="13">IBT 23319</strain>
    </source>
</reference>
<name>A0A9W9PBL1_PENCI</name>
<dbReference type="EC" id="3.5.1.1" evidence="2"/>
<dbReference type="InterPro" id="IPR027475">
    <property type="entry name" value="Asparaginase/glutaminase_AS2"/>
</dbReference>
<dbReference type="InterPro" id="IPR006034">
    <property type="entry name" value="Asparaginase/glutaminase-like"/>
</dbReference>
<feature type="active site" evidence="7">
    <location>
        <position position="51"/>
    </location>
</feature>
<dbReference type="PRINTS" id="PR00139">
    <property type="entry name" value="ASNGLNASE"/>
</dbReference>
<dbReference type="InterPro" id="IPR027473">
    <property type="entry name" value="L-asparaginase_C"/>
</dbReference>
<feature type="non-terminal residue" evidence="13">
    <location>
        <position position="1"/>
    </location>
</feature>
<keyword evidence="3" id="KW-0378">Hydrolase</keyword>
<feature type="binding site" evidence="6">
    <location>
        <begin position="130"/>
        <end position="131"/>
    </location>
    <ligand>
        <name>substrate</name>
    </ligand>
</feature>
<evidence type="ECO:0000256" key="7">
    <source>
        <dbReference type="PROSITE-ProRule" id="PRU10099"/>
    </source>
</evidence>
<dbReference type="Proteomes" id="UP001147733">
    <property type="component" value="Unassembled WGS sequence"/>
</dbReference>
<dbReference type="InterPro" id="IPR004550">
    <property type="entry name" value="AsnASE_II"/>
</dbReference>
<dbReference type="InterPro" id="IPR037152">
    <property type="entry name" value="L-asparaginase_N_sf"/>
</dbReference>
<organism evidence="13 14">
    <name type="scientific">Penicillium citrinum</name>
    <dbReference type="NCBI Taxonomy" id="5077"/>
    <lineage>
        <taxon>Eukaryota</taxon>
        <taxon>Fungi</taxon>
        <taxon>Dikarya</taxon>
        <taxon>Ascomycota</taxon>
        <taxon>Pezizomycotina</taxon>
        <taxon>Eurotiomycetes</taxon>
        <taxon>Eurotiomycetidae</taxon>
        <taxon>Eurotiales</taxon>
        <taxon>Aspergillaceae</taxon>
        <taxon>Penicillium</taxon>
    </lineage>
</organism>
<feature type="domain" description="Asparaginase/glutaminase C-terminal" evidence="12">
    <location>
        <begin position="255"/>
        <end position="347"/>
    </location>
</feature>
<feature type="active site" description="O-isoaspartyl threonine intermediate" evidence="5">
    <location>
        <position position="51"/>
    </location>
</feature>
<proteinExistence type="inferred from homology"/>
<dbReference type="GO" id="GO:0006530">
    <property type="term" value="P:L-asparagine catabolic process"/>
    <property type="evidence" value="ECO:0007669"/>
    <property type="project" value="UniProtKB-ARBA"/>
</dbReference>
<dbReference type="PIRSF" id="PIRSF500176">
    <property type="entry name" value="L_ASNase"/>
    <property type="match status" value="1"/>
</dbReference>
<dbReference type="NCBIfam" id="TIGR00520">
    <property type="entry name" value="asnASE_II"/>
    <property type="match status" value="1"/>
</dbReference>
<dbReference type="PANTHER" id="PTHR11707:SF28">
    <property type="entry name" value="60 KDA LYSOPHOSPHOLIPASE"/>
    <property type="match status" value="1"/>
</dbReference>
<dbReference type="InterPro" id="IPR036152">
    <property type="entry name" value="Asp/glu_Ase-like_sf"/>
</dbReference>
<evidence type="ECO:0000256" key="4">
    <source>
        <dbReference type="ARBA" id="ARBA00049366"/>
    </source>
</evidence>
<evidence type="ECO:0000256" key="3">
    <source>
        <dbReference type="ARBA" id="ARBA00022801"/>
    </source>
</evidence>
<dbReference type="EMBL" id="JAPQKT010000002">
    <property type="protein sequence ID" value="KAJ5241475.1"/>
    <property type="molecule type" value="Genomic_DNA"/>
</dbReference>
<evidence type="ECO:0000313" key="14">
    <source>
        <dbReference type="Proteomes" id="UP001147733"/>
    </source>
</evidence>
<dbReference type="GO" id="GO:0004067">
    <property type="term" value="F:asparaginase activity"/>
    <property type="evidence" value="ECO:0007669"/>
    <property type="project" value="UniProtKB-UniRule"/>
</dbReference>
<keyword evidence="14" id="KW-1185">Reference proteome</keyword>
<evidence type="ECO:0000256" key="9">
    <source>
        <dbReference type="RuleBase" id="RU004456"/>
    </source>
</evidence>
<dbReference type="RefSeq" id="XP_056504480.1">
    <property type="nucleotide sequence ID" value="XM_056641986.1"/>
</dbReference>
<evidence type="ECO:0000256" key="8">
    <source>
        <dbReference type="PROSITE-ProRule" id="PRU10100"/>
    </source>
</evidence>
<evidence type="ECO:0000256" key="2">
    <source>
        <dbReference type="ARBA" id="ARBA00012920"/>
    </source>
</evidence>
<dbReference type="CDD" id="cd08964">
    <property type="entry name" value="L-asparaginase_II"/>
    <property type="match status" value="1"/>
</dbReference>
<comment type="similarity">
    <text evidence="1 9">Belongs to the asparaginase 1 family.</text>
</comment>
<evidence type="ECO:0000256" key="6">
    <source>
        <dbReference type="PIRSR" id="PIRSR001220-2"/>
    </source>
</evidence>
<dbReference type="GeneID" id="81381153"/>
<dbReference type="PROSITE" id="PS51732">
    <property type="entry name" value="ASN_GLN_ASE_3"/>
    <property type="match status" value="1"/>
</dbReference>
<dbReference type="SMART" id="SM00870">
    <property type="entry name" value="Asparaginase"/>
    <property type="match status" value="1"/>
</dbReference>
<feature type="domain" description="L-asparaginase N-terminal" evidence="11">
    <location>
        <begin position="42"/>
        <end position="233"/>
    </location>
</feature>
<dbReference type="OrthoDB" id="542841at2759"/>
<dbReference type="InterPro" id="IPR040919">
    <property type="entry name" value="Asparaginase_C"/>
</dbReference>
<feature type="signal peptide" evidence="10">
    <location>
        <begin position="1"/>
        <end position="19"/>
    </location>
</feature>